<dbReference type="GO" id="GO:0003735">
    <property type="term" value="F:structural constituent of ribosome"/>
    <property type="evidence" value="ECO:0007669"/>
    <property type="project" value="TreeGrafter"/>
</dbReference>
<evidence type="ECO:0000256" key="1">
    <source>
        <dbReference type="ARBA" id="ARBA00006767"/>
    </source>
</evidence>
<organism evidence="5 6">
    <name type="scientific">Acetitomaculum ruminis DSM 5522</name>
    <dbReference type="NCBI Taxonomy" id="1120918"/>
    <lineage>
        <taxon>Bacteria</taxon>
        <taxon>Bacillati</taxon>
        <taxon>Bacillota</taxon>
        <taxon>Clostridia</taxon>
        <taxon>Lachnospirales</taxon>
        <taxon>Lachnospiraceae</taxon>
        <taxon>Acetitomaculum</taxon>
    </lineage>
</organism>
<feature type="domain" description="S1 motif" evidence="4">
    <location>
        <begin position="120"/>
        <end position="187"/>
    </location>
</feature>
<protein>
    <submittedName>
        <fullName evidence="5">Small subunit ribosomal protein S1</fullName>
    </submittedName>
</protein>
<dbReference type="PANTHER" id="PTHR10724:SF7">
    <property type="entry name" value="SMALL RIBOSOMAL SUBUNIT PROTEIN BS1C"/>
    <property type="match status" value="1"/>
</dbReference>
<dbReference type="Proteomes" id="UP000198838">
    <property type="component" value="Unassembled WGS sequence"/>
</dbReference>
<evidence type="ECO:0000313" key="6">
    <source>
        <dbReference type="Proteomes" id="UP000198838"/>
    </source>
</evidence>
<dbReference type="AlphaFoldDB" id="A0A1I0YFI2"/>
<dbReference type="RefSeq" id="WP_092872327.1">
    <property type="nucleotide sequence ID" value="NZ_FOJY01000009.1"/>
</dbReference>
<sequence>MSEEIKEEEVDTVKEAIQNEAAWKKVTEYMESQEVLHLTVDGIINKGVIAHVEGLRGFIPASKLSLSYVDDLNLWLSKEVDVRVIDVDPENKKLVLSAKEILFEKRAREKAQKIANIEIGSVIEGKVESLQPYGAFVDIGDGISGLVHVSAICHKRIKTPAEVLKVGDTVKVKVSGVKDGKVSLNMKELEEKEQQEEETKEFADFKKFADKDSVSTNLGDLLKNIKLD</sequence>
<name>A0A1I0YFI2_9FIRM</name>
<evidence type="ECO:0000259" key="4">
    <source>
        <dbReference type="PROSITE" id="PS50126"/>
    </source>
</evidence>
<dbReference type="GO" id="GO:1990904">
    <property type="term" value="C:ribonucleoprotein complex"/>
    <property type="evidence" value="ECO:0007669"/>
    <property type="project" value="UniProtKB-KW"/>
</dbReference>
<evidence type="ECO:0000313" key="5">
    <source>
        <dbReference type="EMBL" id="SFB10943.1"/>
    </source>
</evidence>
<dbReference type="InterPro" id="IPR035104">
    <property type="entry name" value="Ribosomal_protein_S1-like"/>
</dbReference>
<keyword evidence="6" id="KW-1185">Reference proteome</keyword>
<dbReference type="PANTHER" id="PTHR10724">
    <property type="entry name" value="30S RIBOSOMAL PROTEIN S1"/>
    <property type="match status" value="1"/>
</dbReference>
<dbReference type="STRING" id="1120918.SAMN05216249_10998"/>
<dbReference type="GO" id="GO:0005840">
    <property type="term" value="C:ribosome"/>
    <property type="evidence" value="ECO:0007669"/>
    <property type="project" value="UniProtKB-KW"/>
</dbReference>
<dbReference type="Pfam" id="PF00575">
    <property type="entry name" value="S1"/>
    <property type="match status" value="2"/>
</dbReference>
<dbReference type="GO" id="GO:0003729">
    <property type="term" value="F:mRNA binding"/>
    <property type="evidence" value="ECO:0007669"/>
    <property type="project" value="UniProtKB-ARBA"/>
</dbReference>
<dbReference type="CDD" id="cd04465">
    <property type="entry name" value="S1_RPS1_repeat_ec2_hs2"/>
    <property type="match status" value="1"/>
</dbReference>
<feature type="domain" description="S1 motif" evidence="4">
    <location>
        <begin position="33"/>
        <end position="99"/>
    </location>
</feature>
<accession>A0A1I0YFI2</accession>
<dbReference type="PRINTS" id="PR00681">
    <property type="entry name" value="RIBOSOMALS1"/>
</dbReference>
<dbReference type="GO" id="GO:0005737">
    <property type="term" value="C:cytoplasm"/>
    <property type="evidence" value="ECO:0007669"/>
    <property type="project" value="UniProtKB-ARBA"/>
</dbReference>
<evidence type="ECO:0000256" key="3">
    <source>
        <dbReference type="ARBA" id="ARBA00023274"/>
    </source>
</evidence>
<dbReference type="FunFam" id="2.40.50.140:FF:000051">
    <property type="entry name" value="RNA-binding transcriptional accessory protein"/>
    <property type="match status" value="1"/>
</dbReference>
<comment type="similarity">
    <text evidence="1">Belongs to the bacterial ribosomal protein bS1 family.</text>
</comment>
<dbReference type="InterPro" id="IPR012340">
    <property type="entry name" value="NA-bd_OB-fold"/>
</dbReference>
<dbReference type="PROSITE" id="PS50126">
    <property type="entry name" value="S1"/>
    <property type="match status" value="2"/>
</dbReference>
<dbReference type="SUPFAM" id="SSF50249">
    <property type="entry name" value="Nucleic acid-binding proteins"/>
    <property type="match status" value="2"/>
</dbReference>
<keyword evidence="3" id="KW-0687">Ribonucleoprotein</keyword>
<dbReference type="InterPro" id="IPR003029">
    <property type="entry name" value="S1_domain"/>
</dbReference>
<keyword evidence="2 5" id="KW-0689">Ribosomal protein</keyword>
<evidence type="ECO:0000256" key="2">
    <source>
        <dbReference type="ARBA" id="ARBA00022980"/>
    </source>
</evidence>
<proteinExistence type="inferred from homology"/>
<dbReference type="SMART" id="SM00316">
    <property type="entry name" value="S1"/>
    <property type="match status" value="2"/>
</dbReference>
<dbReference type="InterPro" id="IPR050437">
    <property type="entry name" value="Ribos_protein_bS1-like"/>
</dbReference>
<gene>
    <name evidence="5" type="ORF">SAMN05216249_10998</name>
</gene>
<dbReference type="Gene3D" id="2.40.50.140">
    <property type="entry name" value="Nucleic acid-binding proteins"/>
    <property type="match status" value="2"/>
</dbReference>
<reference evidence="5 6" key="1">
    <citation type="submission" date="2016-10" db="EMBL/GenBank/DDBJ databases">
        <authorList>
            <person name="de Groot N.N."/>
        </authorList>
    </citation>
    <scope>NUCLEOTIDE SEQUENCE [LARGE SCALE GENOMIC DNA]</scope>
    <source>
        <strain evidence="5 6">DSM 5522</strain>
    </source>
</reference>
<dbReference type="EMBL" id="FOJY01000009">
    <property type="protein sequence ID" value="SFB10943.1"/>
    <property type="molecule type" value="Genomic_DNA"/>
</dbReference>
<dbReference type="OrthoDB" id="9810507at2"/>
<dbReference type="GO" id="GO:0006412">
    <property type="term" value="P:translation"/>
    <property type="evidence" value="ECO:0007669"/>
    <property type="project" value="TreeGrafter"/>
</dbReference>